<dbReference type="EMBL" id="DVHK01000085">
    <property type="protein sequence ID" value="HIR67208.1"/>
    <property type="molecule type" value="Genomic_DNA"/>
</dbReference>
<keyword evidence="1 3" id="KW-0378">Hydrolase</keyword>
<protein>
    <submittedName>
        <fullName evidence="3">Carbon-nitrogen hydrolase family protein</fullName>
    </submittedName>
</protein>
<evidence type="ECO:0000313" key="4">
    <source>
        <dbReference type="Proteomes" id="UP000823913"/>
    </source>
</evidence>
<dbReference type="InterPro" id="IPR050345">
    <property type="entry name" value="Aliph_Amidase/BUP"/>
</dbReference>
<accession>A0A9D1J981</accession>
<dbReference type="PROSITE" id="PS50263">
    <property type="entry name" value="CN_HYDROLASE"/>
    <property type="match status" value="1"/>
</dbReference>
<dbReference type="CDD" id="cd07197">
    <property type="entry name" value="nitrilase"/>
    <property type="match status" value="1"/>
</dbReference>
<evidence type="ECO:0000313" key="3">
    <source>
        <dbReference type="EMBL" id="HIR67208.1"/>
    </source>
</evidence>
<dbReference type="GO" id="GO:0016811">
    <property type="term" value="F:hydrolase activity, acting on carbon-nitrogen (but not peptide) bonds, in linear amides"/>
    <property type="evidence" value="ECO:0007669"/>
    <property type="project" value="TreeGrafter"/>
</dbReference>
<dbReference type="InterPro" id="IPR036526">
    <property type="entry name" value="C-N_Hydrolase_sf"/>
</dbReference>
<dbReference type="SUPFAM" id="SSF56317">
    <property type="entry name" value="Carbon-nitrogen hydrolase"/>
    <property type="match status" value="1"/>
</dbReference>
<comment type="caution">
    <text evidence="3">The sequence shown here is derived from an EMBL/GenBank/DDBJ whole genome shotgun (WGS) entry which is preliminary data.</text>
</comment>
<dbReference type="PANTHER" id="PTHR43674:SF16">
    <property type="entry name" value="CARBON-NITROGEN FAMILY, PUTATIVE (AFU_ORTHOLOGUE AFUA_5G02350)-RELATED"/>
    <property type="match status" value="1"/>
</dbReference>
<organism evidence="3 4">
    <name type="scientific">Candidatus Coproplasma avicola</name>
    <dbReference type="NCBI Taxonomy" id="2840744"/>
    <lineage>
        <taxon>Bacteria</taxon>
        <taxon>Bacillati</taxon>
        <taxon>Bacillota</taxon>
        <taxon>Clostridia</taxon>
        <taxon>Eubacteriales</taxon>
        <taxon>Candidatus Coproplasma</taxon>
    </lineage>
</organism>
<dbReference type="AlphaFoldDB" id="A0A9D1J981"/>
<proteinExistence type="predicted"/>
<evidence type="ECO:0000256" key="1">
    <source>
        <dbReference type="ARBA" id="ARBA00022801"/>
    </source>
</evidence>
<evidence type="ECO:0000259" key="2">
    <source>
        <dbReference type="PROSITE" id="PS50263"/>
    </source>
</evidence>
<name>A0A9D1J981_9FIRM</name>
<dbReference type="Proteomes" id="UP000823913">
    <property type="component" value="Unassembled WGS sequence"/>
</dbReference>
<feature type="domain" description="CN hydrolase" evidence="2">
    <location>
        <begin position="4"/>
        <end position="250"/>
    </location>
</feature>
<dbReference type="Gene3D" id="3.60.110.10">
    <property type="entry name" value="Carbon-nitrogen hydrolase"/>
    <property type="match status" value="1"/>
</dbReference>
<reference evidence="3" key="1">
    <citation type="submission" date="2020-10" db="EMBL/GenBank/DDBJ databases">
        <authorList>
            <person name="Gilroy R."/>
        </authorList>
    </citation>
    <scope>NUCLEOTIDE SEQUENCE</scope>
    <source>
        <strain evidence="3">ChiW16-3235</strain>
    </source>
</reference>
<dbReference type="PANTHER" id="PTHR43674">
    <property type="entry name" value="NITRILASE C965.09-RELATED"/>
    <property type="match status" value="1"/>
</dbReference>
<gene>
    <name evidence="3" type="ORF">IAB94_04050</name>
</gene>
<dbReference type="InterPro" id="IPR003010">
    <property type="entry name" value="C-N_Hydrolase"/>
</dbReference>
<reference evidence="3" key="2">
    <citation type="journal article" date="2021" name="PeerJ">
        <title>Extensive microbial diversity within the chicken gut microbiome revealed by metagenomics and culture.</title>
        <authorList>
            <person name="Gilroy R."/>
            <person name="Ravi A."/>
            <person name="Getino M."/>
            <person name="Pursley I."/>
            <person name="Horton D.L."/>
            <person name="Alikhan N.F."/>
            <person name="Baker D."/>
            <person name="Gharbi K."/>
            <person name="Hall N."/>
            <person name="Watson M."/>
            <person name="Adriaenssens E.M."/>
            <person name="Foster-Nyarko E."/>
            <person name="Jarju S."/>
            <person name="Secka A."/>
            <person name="Antonio M."/>
            <person name="Oren A."/>
            <person name="Chaudhuri R.R."/>
            <person name="La Ragione R."/>
            <person name="Hildebrand F."/>
            <person name="Pallen M.J."/>
        </authorList>
    </citation>
    <scope>NUCLEOTIDE SEQUENCE</scope>
    <source>
        <strain evidence="3">ChiW16-3235</strain>
    </source>
</reference>
<sequence>MKSLKIALAQLSPCGGSDKNLERAVQACRAAADMGAHIIVFPEMFSCGYGVLNLERHEWAKYAQSVDGVYVRTLSQTARSLNLAAAVTLLEEREGAFCNTVVLIDCNGNRALRYAKVHTCDFAAEKYLSRGEGFGVCNLKTAAGEVKTGAMICYDREFPESARLLMLQGAELILVPNACPMEVNRLSLLRARAFENMVCIATCNYPDGVPDCNGRSSVFDGMAWKENGDMNILLADGGEGIFLACADMDALREYRLSECCGDAYRRPALYKKISQESVLPVFVRPDARR</sequence>
<dbReference type="Pfam" id="PF00795">
    <property type="entry name" value="CN_hydrolase"/>
    <property type="match status" value="1"/>
</dbReference>